<organism evidence="33 34">
    <name type="scientific">Mus caroli</name>
    <name type="common">Ryukyu mouse</name>
    <name type="synonym">Ricefield mouse</name>
    <dbReference type="NCBI Taxonomy" id="10089"/>
    <lineage>
        <taxon>Eukaryota</taxon>
        <taxon>Metazoa</taxon>
        <taxon>Chordata</taxon>
        <taxon>Craniata</taxon>
        <taxon>Vertebrata</taxon>
        <taxon>Euteleostomi</taxon>
        <taxon>Mammalia</taxon>
        <taxon>Eutheria</taxon>
        <taxon>Euarchontoglires</taxon>
        <taxon>Glires</taxon>
        <taxon>Rodentia</taxon>
        <taxon>Myomorpha</taxon>
        <taxon>Muroidea</taxon>
        <taxon>Muridae</taxon>
        <taxon>Murinae</taxon>
        <taxon>Mus</taxon>
        <taxon>Mus</taxon>
    </lineage>
</organism>
<dbReference type="GeneID" id="110285327"/>
<evidence type="ECO:0000256" key="3">
    <source>
        <dbReference type="ARBA" id="ARBA00004586"/>
    </source>
</evidence>
<dbReference type="InterPro" id="IPR017972">
    <property type="entry name" value="Cyt_P450_CS"/>
</dbReference>
<evidence type="ECO:0000256" key="15">
    <source>
        <dbReference type="ARBA" id="ARBA00023033"/>
    </source>
</evidence>
<evidence type="ECO:0000256" key="16">
    <source>
        <dbReference type="ARBA" id="ARBA00023098"/>
    </source>
</evidence>
<evidence type="ECO:0000256" key="10">
    <source>
        <dbReference type="ARBA" id="ARBA00022723"/>
    </source>
</evidence>
<comment type="similarity">
    <text evidence="5 31">Belongs to the cytochrome P450 family.</text>
</comment>
<dbReference type="KEGG" id="mcal:110285327"/>
<evidence type="ECO:0000256" key="27">
    <source>
        <dbReference type="ARBA" id="ARBA00048534"/>
    </source>
</evidence>
<dbReference type="PRINTS" id="PR00463">
    <property type="entry name" value="EP450I"/>
</dbReference>
<name>A0A6P7QNY7_MUSCR</name>
<dbReference type="PANTHER" id="PTHR24289:SF13">
    <property type="entry name" value="STEROID 17-ALPHA-HYDROXYLASE_17,20 LYASE"/>
    <property type="match status" value="1"/>
</dbReference>
<dbReference type="GO" id="GO:0004508">
    <property type="term" value="F:steroid 17-alpha-monooxygenase activity"/>
    <property type="evidence" value="ECO:0007669"/>
    <property type="project" value="UniProtKB-EC"/>
</dbReference>
<dbReference type="PROSITE" id="PS00086">
    <property type="entry name" value="CYTOCHROME_P450"/>
    <property type="match status" value="1"/>
</dbReference>
<feature type="binding site" description="axial binding residue" evidence="30">
    <location>
        <position position="424"/>
    </location>
    <ligand>
        <name>heme</name>
        <dbReference type="ChEBI" id="CHEBI:30413"/>
    </ligand>
    <ligandPart>
        <name>Fe</name>
        <dbReference type="ChEBI" id="CHEBI:18248"/>
    </ligandPart>
</feature>
<evidence type="ECO:0000256" key="8">
    <source>
        <dbReference type="ARBA" id="ARBA00014119"/>
    </source>
</evidence>
<keyword evidence="32" id="KW-0732">Signal</keyword>
<evidence type="ECO:0000256" key="5">
    <source>
        <dbReference type="ARBA" id="ARBA00010617"/>
    </source>
</evidence>
<comment type="pathway">
    <text evidence="24">Steroid biosynthesis; glucocorticoid biosynthesis.</text>
</comment>
<keyword evidence="9 30" id="KW-0349">Heme</keyword>
<comment type="pathway">
    <text evidence="4">Hormone biosynthesis.</text>
</comment>
<dbReference type="GO" id="GO:0020037">
    <property type="term" value="F:heme binding"/>
    <property type="evidence" value="ECO:0007669"/>
    <property type="project" value="InterPro"/>
</dbReference>
<dbReference type="GO" id="GO:0006694">
    <property type="term" value="P:steroid biosynthetic process"/>
    <property type="evidence" value="ECO:0007669"/>
    <property type="project" value="UniProtKB-KW"/>
</dbReference>
<evidence type="ECO:0000256" key="31">
    <source>
        <dbReference type="RuleBase" id="RU000461"/>
    </source>
</evidence>
<dbReference type="GO" id="GO:0005789">
    <property type="term" value="C:endoplasmic reticulum membrane"/>
    <property type="evidence" value="ECO:0007669"/>
    <property type="project" value="UniProtKB-SubCell"/>
</dbReference>
<comment type="catalytic activity">
    <reaction evidence="26">
        <text>progesterone + reduced [NADPH--hemoprotein reductase] + O2 = 17alpha-hydroxyprogesterone + oxidized [NADPH--hemoprotein reductase] + H2O + H(+)</text>
        <dbReference type="Rhea" id="RHEA:46308"/>
        <dbReference type="Rhea" id="RHEA-COMP:11964"/>
        <dbReference type="Rhea" id="RHEA-COMP:11965"/>
        <dbReference type="ChEBI" id="CHEBI:15377"/>
        <dbReference type="ChEBI" id="CHEBI:15378"/>
        <dbReference type="ChEBI" id="CHEBI:15379"/>
        <dbReference type="ChEBI" id="CHEBI:17026"/>
        <dbReference type="ChEBI" id="CHEBI:17252"/>
        <dbReference type="ChEBI" id="CHEBI:57618"/>
        <dbReference type="ChEBI" id="CHEBI:58210"/>
        <dbReference type="EC" id="1.14.14.19"/>
    </reaction>
    <physiologicalReaction direction="left-to-right" evidence="26">
        <dbReference type="Rhea" id="RHEA:46309"/>
    </physiologicalReaction>
</comment>
<evidence type="ECO:0000256" key="22">
    <source>
        <dbReference type="ARBA" id="ARBA00032037"/>
    </source>
</evidence>
<evidence type="ECO:0000256" key="24">
    <source>
        <dbReference type="ARBA" id="ARBA00043954"/>
    </source>
</evidence>
<evidence type="ECO:0000256" key="25">
    <source>
        <dbReference type="ARBA" id="ARBA00044223"/>
    </source>
</evidence>
<comment type="catalytic activity">
    <reaction evidence="28">
        <text>pregnenolone + reduced [NADPH--hemoprotein reductase] + O2 = 17alpha-hydroxypregnenolone + oxidized [NADPH--hemoprotein reductase] + H2O + H(+)</text>
        <dbReference type="Rhea" id="RHEA:50236"/>
        <dbReference type="Rhea" id="RHEA-COMP:11964"/>
        <dbReference type="Rhea" id="RHEA-COMP:11965"/>
        <dbReference type="ChEBI" id="CHEBI:15377"/>
        <dbReference type="ChEBI" id="CHEBI:15378"/>
        <dbReference type="ChEBI" id="CHEBI:15379"/>
        <dbReference type="ChEBI" id="CHEBI:16581"/>
        <dbReference type="ChEBI" id="CHEBI:28750"/>
        <dbReference type="ChEBI" id="CHEBI:57618"/>
        <dbReference type="ChEBI" id="CHEBI:58210"/>
        <dbReference type="EC" id="1.14.14.19"/>
    </reaction>
    <physiologicalReaction direction="left-to-right" evidence="28">
        <dbReference type="Rhea" id="RHEA:50237"/>
    </physiologicalReaction>
</comment>
<comment type="catalytic activity">
    <reaction evidence="27">
        <text>a C21-steroid + reduced [NADPH--hemoprotein reductase] + O2 = a 17alpha-hydroxy-C21-steroid + oxidized [NADPH--hemoprotein reductase] + H2O + H(+)</text>
        <dbReference type="Rhea" id="RHEA:65760"/>
        <dbReference type="Rhea" id="RHEA-COMP:11964"/>
        <dbReference type="Rhea" id="RHEA-COMP:11965"/>
        <dbReference type="ChEBI" id="CHEBI:15377"/>
        <dbReference type="ChEBI" id="CHEBI:15378"/>
        <dbReference type="ChEBI" id="CHEBI:15379"/>
        <dbReference type="ChEBI" id="CHEBI:57618"/>
        <dbReference type="ChEBI" id="CHEBI:58210"/>
        <dbReference type="ChEBI" id="CHEBI:61313"/>
        <dbReference type="ChEBI" id="CHEBI:138141"/>
        <dbReference type="EC" id="1.14.14.19"/>
    </reaction>
    <physiologicalReaction direction="left-to-right" evidence="27">
        <dbReference type="Rhea" id="RHEA:65761"/>
    </physiologicalReaction>
</comment>
<comment type="cofactor">
    <cofactor evidence="1 30">
        <name>heme</name>
        <dbReference type="ChEBI" id="CHEBI:30413"/>
    </cofactor>
</comment>
<dbReference type="InterPro" id="IPR001128">
    <property type="entry name" value="Cyt_P450"/>
</dbReference>
<dbReference type="PRINTS" id="PR00385">
    <property type="entry name" value="P450"/>
</dbReference>
<dbReference type="GO" id="GO:0016829">
    <property type="term" value="F:lyase activity"/>
    <property type="evidence" value="ECO:0007669"/>
    <property type="project" value="UniProtKB-KW"/>
</dbReference>
<evidence type="ECO:0000313" key="33">
    <source>
        <dbReference type="Proteomes" id="UP000515126"/>
    </source>
</evidence>
<reference evidence="34" key="1">
    <citation type="submission" date="2025-08" db="UniProtKB">
        <authorList>
            <consortium name="RefSeq"/>
        </authorList>
    </citation>
    <scope>IDENTIFICATION</scope>
</reference>
<gene>
    <name evidence="34" type="primary">LOC110285327</name>
</gene>
<keyword evidence="18 34" id="KW-0456">Lyase</keyword>
<evidence type="ECO:0000256" key="29">
    <source>
        <dbReference type="ARBA" id="ARBA00049083"/>
    </source>
</evidence>
<dbReference type="EC" id="1.14.14.32" evidence="6"/>
<keyword evidence="13 31" id="KW-0560">Oxidoreductase</keyword>
<dbReference type="Gene3D" id="1.10.630.10">
    <property type="entry name" value="Cytochrome P450"/>
    <property type="match status" value="2"/>
</dbReference>
<keyword evidence="16" id="KW-0443">Lipid metabolism</keyword>
<dbReference type="SUPFAM" id="SSF48264">
    <property type="entry name" value="Cytochrome P450"/>
    <property type="match status" value="1"/>
</dbReference>
<dbReference type="EC" id="1.14.14.19" evidence="7"/>
<keyword evidence="12" id="KW-0492">Microsome</keyword>
<feature type="signal peptide" evidence="32">
    <location>
        <begin position="1"/>
        <end position="18"/>
    </location>
</feature>
<evidence type="ECO:0000256" key="4">
    <source>
        <dbReference type="ARBA" id="ARBA00004972"/>
    </source>
</evidence>
<evidence type="ECO:0000256" key="28">
    <source>
        <dbReference type="ARBA" id="ARBA00048888"/>
    </source>
</evidence>
<keyword evidence="15 31" id="KW-0503">Monooxygenase</keyword>
<evidence type="ECO:0000256" key="21">
    <source>
        <dbReference type="ARBA" id="ARBA00030382"/>
    </source>
</evidence>
<evidence type="ECO:0000256" key="19">
    <source>
        <dbReference type="ARBA" id="ARBA00023250"/>
    </source>
</evidence>
<dbReference type="PANTHER" id="PTHR24289">
    <property type="entry name" value="STEROID 17-ALPHA-HYDROXYLASE/17,20 LYASE"/>
    <property type="match status" value="1"/>
</dbReference>
<comment type="subcellular location">
    <subcellularLocation>
        <location evidence="3">Endoplasmic reticulum membrane</location>
    </subcellularLocation>
    <subcellularLocation>
        <location evidence="2">Microsome membrane</location>
    </subcellularLocation>
</comment>
<dbReference type="Proteomes" id="UP000515126">
    <property type="component" value="Chromosome 19"/>
</dbReference>
<evidence type="ECO:0000256" key="14">
    <source>
        <dbReference type="ARBA" id="ARBA00023004"/>
    </source>
</evidence>
<proteinExistence type="inferred from homology"/>
<dbReference type="GO" id="GO:0042446">
    <property type="term" value="P:hormone biosynthetic process"/>
    <property type="evidence" value="ECO:0007669"/>
    <property type="project" value="TreeGrafter"/>
</dbReference>
<evidence type="ECO:0000256" key="13">
    <source>
        <dbReference type="ARBA" id="ARBA00023002"/>
    </source>
</evidence>
<keyword evidence="17" id="KW-0472">Membrane</keyword>
<accession>A0A6P7QNY7</accession>
<evidence type="ECO:0000256" key="6">
    <source>
        <dbReference type="ARBA" id="ARBA00012354"/>
    </source>
</evidence>
<evidence type="ECO:0000256" key="30">
    <source>
        <dbReference type="PIRSR" id="PIRSR602401-1"/>
    </source>
</evidence>
<dbReference type="InterPro" id="IPR002401">
    <property type="entry name" value="Cyt_P450_E_grp-I"/>
</dbReference>
<evidence type="ECO:0000256" key="2">
    <source>
        <dbReference type="ARBA" id="ARBA00004524"/>
    </source>
</evidence>
<keyword evidence="33" id="KW-1185">Reference proteome</keyword>
<dbReference type="AlphaFoldDB" id="A0A6P7QNY7"/>
<evidence type="ECO:0000256" key="9">
    <source>
        <dbReference type="ARBA" id="ARBA00022617"/>
    </source>
</evidence>
<comment type="pathway">
    <text evidence="20">Steroid hormone biosynthesis.</text>
</comment>
<evidence type="ECO:0000256" key="26">
    <source>
        <dbReference type="ARBA" id="ARBA00047982"/>
    </source>
</evidence>
<keyword evidence="19" id="KW-0755">Steroidogenesis</keyword>
<dbReference type="GO" id="GO:0042448">
    <property type="term" value="P:progesterone metabolic process"/>
    <property type="evidence" value="ECO:0007669"/>
    <property type="project" value="TreeGrafter"/>
</dbReference>
<evidence type="ECO:0000256" key="23">
    <source>
        <dbReference type="ARBA" id="ARBA00032167"/>
    </source>
</evidence>
<keyword evidence="10 30" id="KW-0479">Metal-binding</keyword>
<comment type="catalytic activity">
    <reaction evidence="29">
        <text>17alpha-hydroxypregnenolone + reduced [NADPH--hemoprotein reductase] + O2 = 3beta-hydroxyandrost-5-en-17-one + acetate + oxidized [NADPH--hemoprotein reductase] + H2O + 2 H(+)</text>
        <dbReference type="Rhea" id="RHEA:50244"/>
        <dbReference type="Rhea" id="RHEA-COMP:11964"/>
        <dbReference type="Rhea" id="RHEA-COMP:11965"/>
        <dbReference type="ChEBI" id="CHEBI:15377"/>
        <dbReference type="ChEBI" id="CHEBI:15378"/>
        <dbReference type="ChEBI" id="CHEBI:15379"/>
        <dbReference type="ChEBI" id="CHEBI:28689"/>
        <dbReference type="ChEBI" id="CHEBI:28750"/>
        <dbReference type="ChEBI" id="CHEBI:30089"/>
        <dbReference type="ChEBI" id="CHEBI:57618"/>
        <dbReference type="ChEBI" id="CHEBI:58210"/>
        <dbReference type="EC" id="1.14.14.32"/>
    </reaction>
    <physiologicalReaction direction="left-to-right" evidence="29">
        <dbReference type="Rhea" id="RHEA:50245"/>
    </physiologicalReaction>
</comment>
<dbReference type="InterPro" id="IPR036396">
    <property type="entry name" value="Cyt_P450_sf"/>
</dbReference>
<feature type="chain" id="PRO_5027605045" description="Steroid 17-alpha-hydroxylase/17,20 lyase" evidence="32">
    <location>
        <begin position="19"/>
        <end position="490"/>
    </location>
</feature>
<dbReference type="RefSeq" id="XP_029328339.1">
    <property type="nucleotide sequence ID" value="XM_029472479.1"/>
</dbReference>
<dbReference type="GO" id="GO:0005506">
    <property type="term" value="F:iron ion binding"/>
    <property type="evidence" value="ECO:0007669"/>
    <property type="project" value="InterPro"/>
</dbReference>
<dbReference type="Pfam" id="PF00067">
    <property type="entry name" value="p450"/>
    <property type="match status" value="2"/>
</dbReference>
<evidence type="ECO:0000256" key="32">
    <source>
        <dbReference type="SAM" id="SignalP"/>
    </source>
</evidence>
<keyword evidence="14 30" id="KW-0408">Iron</keyword>
<evidence type="ECO:0000256" key="17">
    <source>
        <dbReference type="ARBA" id="ARBA00023136"/>
    </source>
</evidence>
<evidence type="ECO:0000256" key="20">
    <source>
        <dbReference type="ARBA" id="ARBA00025710"/>
    </source>
</evidence>
<evidence type="ECO:0000313" key="34">
    <source>
        <dbReference type="RefSeq" id="XP_029328339.1"/>
    </source>
</evidence>
<evidence type="ECO:0000256" key="18">
    <source>
        <dbReference type="ARBA" id="ARBA00023239"/>
    </source>
</evidence>
<evidence type="ECO:0000256" key="7">
    <source>
        <dbReference type="ARBA" id="ARBA00012359"/>
    </source>
</evidence>
<sequence length="490" mass="55190">MWELVGLLLLILAYFFWPKSKTPNAKFPRSLPFLPLVGSLPFLPRRGHMHANFFKLQEKYGPIYSLRLGTTTTVIVGHHQLAREVLLKKGKEFSGRPQMVTLDLLSDQGKGIAFADSGSSWQLHRKLVFSTFSLFREDQKLEKIICQEANSLCDLILTYDGESQDLSTLIFKSVTNIICAICFNISFENEDSILTTIQTFTEGIVHVMGHSDLVDILPWLKIFPNKNLEMMKKHIKIREKTLVEMFEKCKEKFNSESLSSLTDILIQAKMNAENNNTGEGQDPNVLSDKHILITVGDIFGAGIETTSSVLNWILAFLVHNPEVSVSPTLVFRMIENGGGFSPLPSGAVGLTISLSLLLIWVSIGEFAIPKDTHVIINLWALHHDKNEWDQPDRFMPERFLDPTGSHLITPTPSYLPFGAGPRSCIGEVLARQELFIFMALLLQRFDFDVSDDKQLPCLEGDPKVVFLIDPFKVKITVRQAWKDAQAEVST</sequence>
<evidence type="ECO:0000256" key="1">
    <source>
        <dbReference type="ARBA" id="ARBA00001971"/>
    </source>
</evidence>
<evidence type="ECO:0000256" key="11">
    <source>
        <dbReference type="ARBA" id="ARBA00022824"/>
    </source>
</evidence>
<protein>
    <recommendedName>
        <fullName evidence="8">Steroid 17-alpha-hydroxylase/17,20 lyase</fullName>
        <ecNumber evidence="7">1.14.14.19</ecNumber>
        <ecNumber evidence="6">1.14.14.32</ecNumber>
    </recommendedName>
    <alternativeName>
        <fullName evidence="22">CYPXVII</fullName>
    </alternativeName>
    <alternativeName>
        <fullName evidence="21">Cytochrome P450 17A1</fullName>
    </alternativeName>
    <alternativeName>
        <fullName evidence="23">Cytochrome P450-C17</fullName>
    </alternativeName>
    <alternativeName>
        <fullName evidence="25">Steroid 17-alpha-monooxygenase</fullName>
    </alternativeName>
</protein>
<keyword evidence="11" id="KW-0256">Endoplasmic reticulum</keyword>
<evidence type="ECO:0000256" key="12">
    <source>
        <dbReference type="ARBA" id="ARBA00022848"/>
    </source>
</evidence>